<sequence length="60" mass="6485">RTCLAFHARYHTRLAAPRAWHCAYVVSHHAFHCAEGLAPCTSGRAVVLAPRSSSRTGVAV</sequence>
<evidence type="ECO:0000313" key="2">
    <source>
        <dbReference type="Proteomes" id="UP000823775"/>
    </source>
</evidence>
<keyword evidence="2" id="KW-1185">Reference proteome</keyword>
<reference evidence="1 2" key="1">
    <citation type="journal article" date="2021" name="BMC Genomics">
        <title>Datura genome reveals duplications of psychoactive alkaloid biosynthetic genes and high mutation rate following tissue culture.</title>
        <authorList>
            <person name="Rajewski A."/>
            <person name="Carter-House D."/>
            <person name="Stajich J."/>
            <person name="Litt A."/>
        </authorList>
    </citation>
    <scope>NUCLEOTIDE SEQUENCE [LARGE SCALE GENOMIC DNA]</scope>
    <source>
        <strain evidence="1">AR-01</strain>
    </source>
</reference>
<dbReference type="Proteomes" id="UP000823775">
    <property type="component" value="Unassembled WGS sequence"/>
</dbReference>
<protein>
    <submittedName>
        <fullName evidence="1">Uncharacterized protein</fullName>
    </submittedName>
</protein>
<evidence type="ECO:0000313" key="1">
    <source>
        <dbReference type="EMBL" id="MCE3049271.1"/>
    </source>
</evidence>
<organism evidence="1 2">
    <name type="scientific">Datura stramonium</name>
    <name type="common">Jimsonweed</name>
    <name type="synonym">Common thornapple</name>
    <dbReference type="NCBI Taxonomy" id="4076"/>
    <lineage>
        <taxon>Eukaryota</taxon>
        <taxon>Viridiplantae</taxon>
        <taxon>Streptophyta</taxon>
        <taxon>Embryophyta</taxon>
        <taxon>Tracheophyta</taxon>
        <taxon>Spermatophyta</taxon>
        <taxon>Magnoliopsida</taxon>
        <taxon>eudicotyledons</taxon>
        <taxon>Gunneridae</taxon>
        <taxon>Pentapetalae</taxon>
        <taxon>asterids</taxon>
        <taxon>lamiids</taxon>
        <taxon>Solanales</taxon>
        <taxon>Solanaceae</taxon>
        <taxon>Solanoideae</taxon>
        <taxon>Datureae</taxon>
        <taxon>Datura</taxon>
    </lineage>
</organism>
<gene>
    <name evidence="1" type="ORF">HAX54_044492</name>
</gene>
<name>A0ABS8WH37_DATST</name>
<accession>A0ABS8WH37</accession>
<comment type="caution">
    <text evidence="1">The sequence shown here is derived from an EMBL/GenBank/DDBJ whole genome shotgun (WGS) entry which is preliminary data.</text>
</comment>
<feature type="non-terminal residue" evidence="1">
    <location>
        <position position="1"/>
    </location>
</feature>
<dbReference type="EMBL" id="JACEIK010006789">
    <property type="protein sequence ID" value="MCE3049271.1"/>
    <property type="molecule type" value="Genomic_DNA"/>
</dbReference>
<proteinExistence type="predicted"/>